<keyword evidence="1" id="KW-0812">Transmembrane</keyword>
<reference evidence="3" key="1">
    <citation type="submission" date="2010-08" db="EMBL/GenBank/DDBJ databases">
        <authorList>
            <consortium name="Caenorhabditis japonica Sequencing Consortium"/>
            <person name="Wilson R.K."/>
        </authorList>
    </citation>
    <scope>NUCLEOTIDE SEQUENCE [LARGE SCALE GENOMIC DNA]</scope>
    <source>
        <strain evidence="3">DF5081</strain>
    </source>
</reference>
<accession>A0A8R1IXC7</accession>
<name>A0A8R1IXC7_CAEJA</name>
<evidence type="ECO:0000313" key="3">
    <source>
        <dbReference type="Proteomes" id="UP000005237"/>
    </source>
</evidence>
<feature type="transmembrane region" description="Helical" evidence="1">
    <location>
        <begin position="56"/>
        <end position="78"/>
    </location>
</feature>
<keyword evidence="1" id="KW-0472">Membrane</keyword>
<protein>
    <submittedName>
        <fullName evidence="2">Uncharacterized protein</fullName>
    </submittedName>
</protein>
<sequence>MFSRFILHVLRCTPLESPYPLALCITAFLAFHLDSIPTDLNAFAPSRKMSALFLTIWKMTLASLSLILISNLICFWTGNASLDALTNLKCGFASTSHRSFQSTQPLVALYTSSLVHALLRRFSIT</sequence>
<evidence type="ECO:0000256" key="1">
    <source>
        <dbReference type="SAM" id="Phobius"/>
    </source>
</evidence>
<proteinExistence type="predicted"/>
<reference evidence="2" key="2">
    <citation type="submission" date="2022-06" db="UniProtKB">
        <authorList>
            <consortium name="EnsemblMetazoa"/>
        </authorList>
    </citation>
    <scope>IDENTIFICATION</scope>
    <source>
        <strain evidence="2">DF5081</strain>
    </source>
</reference>
<keyword evidence="3" id="KW-1185">Reference proteome</keyword>
<evidence type="ECO:0000313" key="2">
    <source>
        <dbReference type="EnsemblMetazoa" id="CJA43116.1"/>
    </source>
</evidence>
<dbReference type="Proteomes" id="UP000005237">
    <property type="component" value="Unassembled WGS sequence"/>
</dbReference>
<keyword evidence="1" id="KW-1133">Transmembrane helix</keyword>
<dbReference type="EnsemblMetazoa" id="CJA43116.1">
    <property type="protein sequence ID" value="CJA43116.1"/>
    <property type="gene ID" value="WBGene00218964"/>
</dbReference>
<dbReference type="AlphaFoldDB" id="A0A8R1IXC7"/>
<organism evidence="2 3">
    <name type="scientific">Caenorhabditis japonica</name>
    <dbReference type="NCBI Taxonomy" id="281687"/>
    <lineage>
        <taxon>Eukaryota</taxon>
        <taxon>Metazoa</taxon>
        <taxon>Ecdysozoa</taxon>
        <taxon>Nematoda</taxon>
        <taxon>Chromadorea</taxon>
        <taxon>Rhabditida</taxon>
        <taxon>Rhabditina</taxon>
        <taxon>Rhabditomorpha</taxon>
        <taxon>Rhabditoidea</taxon>
        <taxon>Rhabditidae</taxon>
        <taxon>Peloderinae</taxon>
        <taxon>Caenorhabditis</taxon>
    </lineage>
</organism>